<comment type="caution">
    <text evidence="2">The sequence shown here is derived from an EMBL/GenBank/DDBJ whole genome shotgun (WGS) entry which is preliminary data.</text>
</comment>
<sequence>MTYKLWLVRHARPEVDEGICYGQTDLPAQSQANYTAAQNLAHALDVQSSAGYLVYTSGLLRTRQLAQALQDFVPGLDLQHDARLKEMHFGNWEMQAWNEIPKENIDAWTNDFAQHRFGGIESCQDVLTRVIAAYQDMLTELKARAKPDEKCQIIWITHAGVIRALNYYLATGNSTIEHVDQWPKTAPGFGEWVQHTIEV</sequence>
<gene>
    <name evidence="2" type="ORF">H8K55_12720</name>
</gene>
<dbReference type="SUPFAM" id="SSF53254">
    <property type="entry name" value="Phosphoglycerate mutase-like"/>
    <property type="match status" value="1"/>
</dbReference>
<dbReference type="InterPro" id="IPR029033">
    <property type="entry name" value="His_PPase_superfam"/>
</dbReference>
<name>A0ABR6YD13_9BURK</name>
<organism evidence="2 3">
    <name type="scientific">Undibacterium flavidum</name>
    <dbReference type="NCBI Taxonomy" id="2762297"/>
    <lineage>
        <taxon>Bacteria</taxon>
        <taxon>Pseudomonadati</taxon>
        <taxon>Pseudomonadota</taxon>
        <taxon>Betaproteobacteria</taxon>
        <taxon>Burkholderiales</taxon>
        <taxon>Oxalobacteraceae</taxon>
        <taxon>Undibacterium</taxon>
    </lineage>
</organism>
<dbReference type="PANTHER" id="PTHR46517">
    <property type="entry name" value="FRUCTOSE-2,6-BISPHOSPHATASE TIGAR"/>
    <property type="match status" value="1"/>
</dbReference>
<dbReference type="PANTHER" id="PTHR46517:SF1">
    <property type="entry name" value="FRUCTOSE-2,6-BISPHOSPHATASE TIGAR"/>
    <property type="match status" value="1"/>
</dbReference>
<protein>
    <submittedName>
        <fullName evidence="2">Histidine phosphatase family protein</fullName>
    </submittedName>
</protein>
<dbReference type="Gene3D" id="3.40.50.1240">
    <property type="entry name" value="Phosphoglycerate mutase-like"/>
    <property type="match status" value="1"/>
</dbReference>
<evidence type="ECO:0000313" key="3">
    <source>
        <dbReference type="Proteomes" id="UP000624279"/>
    </source>
</evidence>
<dbReference type="RefSeq" id="WP_186942448.1">
    <property type="nucleotide sequence ID" value="NZ_JACOGA010000011.1"/>
</dbReference>
<dbReference type="Pfam" id="PF00300">
    <property type="entry name" value="His_Phos_1"/>
    <property type="match status" value="1"/>
</dbReference>
<dbReference type="EMBL" id="JACOGA010000011">
    <property type="protein sequence ID" value="MBC3874455.1"/>
    <property type="molecule type" value="Genomic_DNA"/>
</dbReference>
<proteinExistence type="predicted"/>
<dbReference type="InterPro" id="IPR013078">
    <property type="entry name" value="His_Pase_superF_clade-1"/>
</dbReference>
<dbReference type="InterPro" id="IPR051695">
    <property type="entry name" value="Phosphoglycerate_Mutase"/>
</dbReference>
<keyword evidence="1" id="KW-0378">Hydrolase</keyword>
<evidence type="ECO:0000313" key="2">
    <source>
        <dbReference type="EMBL" id="MBC3874455.1"/>
    </source>
</evidence>
<dbReference type="PIRSF" id="PIRSF000709">
    <property type="entry name" value="6PFK_2-Ptase"/>
    <property type="match status" value="1"/>
</dbReference>
<dbReference type="SMART" id="SM00855">
    <property type="entry name" value="PGAM"/>
    <property type="match status" value="1"/>
</dbReference>
<dbReference type="CDD" id="cd07067">
    <property type="entry name" value="HP_PGM_like"/>
    <property type="match status" value="1"/>
</dbReference>
<accession>A0ABR6YD13</accession>
<reference evidence="2 3" key="1">
    <citation type="submission" date="2020-08" db="EMBL/GenBank/DDBJ databases">
        <title>Novel species isolated from subtropical streams in China.</title>
        <authorList>
            <person name="Lu H."/>
        </authorList>
    </citation>
    <scope>NUCLEOTIDE SEQUENCE [LARGE SCALE GENOMIC DNA]</scope>
    <source>
        <strain evidence="2 3">LX15W</strain>
    </source>
</reference>
<evidence type="ECO:0000256" key="1">
    <source>
        <dbReference type="ARBA" id="ARBA00022801"/>
    </source>
</evidence>
<dbReference type="Proteomes" id="UP000624279">
    <property type="component" value="Unassembled WGS sequence"/>
</dbReference>
<keyword evidence="3" id="KW-1185">Reference proteome</keyword>